<dbReference type="Pfam" id="PF08352">
    <property type="entry name" value="oligo_HPY"/>
    <property type="match status" value="1"/>
</dbReference>
<dbReference type="PANTHER" id="PTHR43776:SF7">
    <property type="entry name" value="D,D-DIPEPTIDE TRANSPORT ATP-BINDING PROTEIN DDPF-RELATED"/>
    <property type="match status" value="1"/>
</dbReference>
<dbReference type="Pfam" id="PF00005">
    <property type="entry name" value="ABC_tran"/>
    <property type="match status" value="1"/>
</dbReference>
<evidence type="ECO:0000256" key="3">
    <source>
        <dbReference type="ARBA" id="ARBA00022741"/>
    </source>
</evidence>
<dbReference type="PROSITE" id="PS50893">
    <property type="entry name" value="ABC_TRANSPORTER_2"/>
    <property type="match status" value="1"/>
</dbReference>
<accession>A0ABU7MLV2</accession>
<dbReference type="InterPro" id="IPR013563">
    <property type="entry name" value="Oligopep_ABC_C"/>
</dbReference>
<evidence type="ECO:0000313" key="7">
    <source>
        <dbReference type="Proteomes" id="UP001344817"/>
    </source>
</evidence>
<comment type="similarity">
    <text evidence="1">Belongs to the ABC transporter superfamily.</text>
</comment>
<name>A0ABU7MLV2_9BACT</name>
<keyword evidence="4 6" id="KW-0067">ATP-binding</keyword>
<dbReference type="SMART" id="SM00382">
    <property type="entry name" value="AAA"/>
    <property type="match status" value="1"/>
</dbReference>
<keyword evidence="7" id="KW-1185">Reference proteome</keyword>
<organism evidence="6 7">
    <name type="scientific">Mycoplasmopsis ciconiae</name>
    <dbReference type="NCBI Taxonomy" id="561067"/>
    <lineage>
        <taxon>Bacteria</taxon>
        <taxon>Bacillati</taxon>
        <taxon>Mycoplasmatota</taxon>
        <taxon>Mycoplasmoidales</taxon>
        <taxon>Metamycoplasmataceae</taxon>
        <taxon>Mycoplasmopsis</taxon>
    </lineage>
</organism>
<dbReference type="EMBL" id="JAZDWZ010000007">
    <property type="protein sequence ID" value="MEE3928473.1"/>
    <property type="molecule type" value="Genomic_DNA"/>
</dbReference>
<evidence type="ECO:0000256" key="1">
    <source>
        <dbReference type="ARBA" id="ARBA00005417"/>
    </source>
</evidence>
<dbReference type="InterPro" id="IPR003593">
    <property type="entry name" value="AAA+_ATPase"/>
</dbReference>
<feature type="domain" description="ABC transporter" evidence="5">
    <location>
        <begin position="52"/>
        <end position="392"/>
    </location>
</feature>
<gene>
    <name evidence="6" type="ORF">V2E24_02700</name>
</gene>
<dbReference type="GO" id="GO:0005524">
    <property type="term" value="F:ATP binding"/>
    <property type="evidence" value="ECO:0007669"/>
    <property type="project" value="UniProtKB-KW"/>
</dbReference>
<dbReference type="SUPFAM" id="SSF52540">
    <property type="entry name" value="P-loop containing nucleoside triphosphate hydrolases"/>
    <property type="match status" value="1"/>
</dbReference>
<dbReference type="CDD" id="cd03257">
    <property type="entry name" value="ABC_NikE_OppD_transporters"/>
    <property type="match status" value="1"/>
</dbReference>
<keyword evidence="2" id="KW-0813">Transport</keyword>
<reference evidence="6" key="1">
    <citation type="submission" date="2024-01" db="EMBL/GenBank/DDBJ databases">
        <title>Genome sequence of Mycoplasma ciconiae type strain DSM 25251.</title>
        <authorList>
            <person name="Spergser J."/>
        </authorList>
    </citation>
    <scope>NUCLEOTIDE SEQUENCE [LARGE SCALE GENOMIC DNA]</scope>
    <source>
        <strain evidence="6">DSM 25251</strain>
    </source>
</reference>
<dbReference type="Gene3D" id="3.40.50.300">
    <property type="entry name" value="P-loop containing nucleotide triphosphate hydrolases"/>
    <property type="match status" value="1"/>
</dbReference>
<proteinExistence type="inferred from homology"/>
<dbReference type="InterPro" id="IPR017871">
    <property type="entry name" value="ABC_transporter-like_CS"/>
</dbReference>
<dbReference type="InterPro" id="IPR027417">
    <property type="entry name" value="P-loop_NTPase"/>
</dbReference>
<evidence type="ECO:0000256" key="4">
    <source>
        <dbReference type="ARBA" id="ARBA00022840"/>
    </source>
</evidence>
<dbReference type="PANTHER" id="PTHR43776">
    <property type="entry name" value="TRANSPORT ATP-BINDING PROTEIN"/>
    <property type="match status" value="1"/>
</dbReference>
<comment type="caution">
    <text evidence="6">The sequence shown here is derived from an EMBL/GenBank/DDBJ whole genome shotgun (WGS) entry which is preliminary data.</text>
</comment>
<evidence type="ECO:0000259" key="5">
    <source>
        <dbReference type="PROSITE" id="PS50893"/>
    </source>
</evidence>
<dbReference type="InterPro" id="IPR003439">
    <property type="entry name" value="ABC_transporter-like_ATP-bd"/>
</dbReference>
<dbReference type="Proteomes" id="UP001344817">
    <property type="component" value="Unassembled WGS sequence"/>
</dbReference>
<evidence type="ECO:0000313" key="6">
    <source>
        <dbReference type="EMBL" id="MEE3928473.1"/>
    </source>
</evidence>
<dbReference type="InterPro" id="IPR050319">
    <property type="entry name" value="ABC_transp_ATP-bind"/>
</dbReference>
<evidence type="ECO:0000256" key="2">
    <source>
        <dbReference type="ARBA" id="ARBA00022448"/>
    </source>
</evidence>
<sequence>MNQNQENLNLDLNNSDSYYLESKLFKNEYRPIRKNTNQMLNAYPDKKVLVKLRNVDIEYGSGVNKFRAINDLSLNIYKGEVLGLVGESGSGKSTTGRAIVGLTPYSHGTIQLGEKLVPRKFKRGFKFGKKLKEYKSTLEYMANKVQMIFQDPANSLNPNKNIEKVVSEGLVNLKNAKEIYLYNEDQRVFAKLYNELNNLNPQEYNKEFFEQVNLKLNINSKVAYDLLYVNLYNELKDKYADTQMLKAFEEEKQNRDVISEYSEAKCRDILVVQTLKSVGLDESVLKRFPLEFSGGQQQRIGISRSVILRPELLVADEPISALDVSIQAQVVNIFNDFKDKYGLTILFIAHDLRMVEYISDRIAVIYKGVLLEIGETAQIMKNPIHPYTKSLLDAVPSIESKKGSLIGFKYDAKMHSYTQERQPYWHNIGQNHFVLAADDEIQKWLKGDYSSYIDEQEAKVDPQQLKKVLELEGVKE</sequence>
<keyword evidence="3" id="KW-0547">Nucleotide-binding</keyword>
<dbReference type="PROSITE" id="PS00211">
    <property type="entry name" value="ABC_TRANSPORTER_1"/>
    <property type="match status" value="1"/>
</dbReference>
<protein>
    <submittedName>
        <fullName evidence="6">ABC transporter ATP-binding protein</fullName>
    </submittedName>
</protein>
<dbReference type="RefSeq" id="WP_330500885.1">
    <property type="nucleotide sequence ID" value="NZ_JAZDWZ010000007.1"/>
</dbReference>